<protein>
    <submittedName>
        <fullName evidence="1">Uncharacterized protein</fullName>
    </submittedName>
</protein>
<gene>
    <name evidence="1" type="ORF">NDI89_14310</name>
</gene>
<accession>A0A9Q4Q2Q9</accession>
<organism evidence="1 2">
    <name type="scientific">Natrinema salsiterrestre</name>
    <dbReference type="NCBI Taxonomy" id="2950540"/>
    <lineage>
        <taxon>Archaea</taxon>
        <taxon>Methanobacteriati</taxon>
        <taxon>Methanobacteriota</taxon>
        <taxon>Stenosarchaea group</taxon>
        <taxon>Halobacteria</taxon>
        <taxon>Halobacteriales</taxon>
        <taxon>Natrialbaceae</taxon>
        <taxon>Natrinema</taxon>
    </lineage>
</organism>
<evidence type="ECO:0000313" key="2">
    <source>
        <dbReference type="Proteomes" id="UP001154061"/>
    </source>
</evidence>
<name>A0A9Q4Q2Q9_9EURY</name>
<keyword evidence="2" id="KW-1185">Reference proteome</keyword>
<dbReference type="Proteomes" id="UP001154061">
    <property type="component" value="Unassembled WGS sequence"/>
</dbReference>
<evidence type="ECO:0000313" key="1">
    <source>
        <dbReference type="EMBL" id="MDF9746761.1"/>
    </source>
</evidence>
<reference evidence="1" key="1">
    <citation type="submission" date="2022-06" db="EMBL/GenBank/DDBJ databases">
        <title>Natrinema sp. a new haloarchaeum isolate from saline soil.</title>
        <authorList>
            <person name="Strakova D."/>
            <person name="Galisteo C."/>
            <person name="Sanchez-Porro C."/>
            <person name="Ventosa A."/>
        </authorList>
    </citation>
    <scope>NUCLEOTIDE SEQUENCE</scope>
    <source>
        <strain evidence="1">S1CR25-10</strain>
    </source>
</reference>
<dbReference type="AlphaFoldDB" id="A0A9Q4Q2Q9"/>
<dbReference type="RefSeq" id="WP_277522304.1">
    <property type="nucleotide sequence ID" value="NZ_JAMQOT010000005.1"/>
</dbReference>
<comment type="caution">
    <text evidence="1">The sequence shown here is derived from an EMBL/GenBank/DDBJ whole genome shotgun (WGS) entry which is preliminary data.</text>
</comment>
<sequence length="74" mass="8352">MSDQYGDLERITLEVYDDSKPNKSIDSKTIDASGSVDSGDRTFEVKHGEGSQYRIVFEVTNGSHVRTREREVRG</sequence>
<dbReference type="EMBL" id="JAMQOT010000005">
    <property type="protein sequence ID" value="MDF9746761.1"/>
    <property type="molecule type" value="Genomic_DNA"/>
</dbReference>
<proteinExistence type="predicted"/>